<dbReference type="Gene3D" id="3.40.50.300">
    <property type="entry name" value="P-loop containing nucleotide triphosphate hydrolases"/>
    <property type="match status" value="1"/>
</dbReference>
<keyword evidence="2" id="KW-0813">Transport</keyword>
<dbReference type="GO" id="GO:0005524">
    <property type="term" value="F:ATP binding"/>
    <property type="evidence" value="ECO:0007669"/>
    <property type="project" value="UniProtKB-KW"/>
</dbReference>
<dbReference type="SUPFAM" id="SSF52540">
    <property type="entry name" value="P-loop containing nucleoside triphosphate hydrolases"/>
    <property type="match status" value="1"/>
</dbReference>
<keyword evidence="4" id="KW-0067">ATP-binding</keyword>
<dbReference type="InterPro" id="IPR017871">
    <property type="entry name" value="ABC_transporter-like_CS"/>
</dbReference>
<feature type="non-terminal residue" evidence="6">
    <location>
        <position position="1"/>
    </location>
</feature>
<dbReference type="Pfam" id="PF00005">
    <property type="entry name" value="ABC_tran"/>
    <property type="match status" value="1"/>
</dbReference>
<sequence length="230" mass="26271">IKGIVGVAPQEDNLDPDFTVFQNLTVYARYFDIPKEKARTRADELLKFMQLEEKHDVVMTALSGGMKRRLIMARALMNDPQILILDEPTPGLDPQERHLRWTKIRNLKKQGVTVILTTHYMDEAAQLCDRIIIMDQGKIIEKGEPVQLVKDHVGEEVLEVLNSEESMACLKQYFPDARIDIVEDKIQVFANKPRGILTKILEEASFRGALIRDSNLEDVFLKLAGRSLKD</sequence>
<dbReference type="InterPro" id="IPR050763">
    <property type="entry name" value="ABC_transporter_ATP-binding"/>
</dbReference>
<proteinExistence type="inferred from homology"/>
<dbReference type="EMBL" id="LFWU01000045">
    <property type="protein sequence ID" value="KON32982.1"/>
    <property type="molecule type" value="Genomic_DNA"/>
</dbReference>
<dbReference type="PROSITE" id="PS50893">
    <property type="entry name" value="ABC_TRANSPORTER_2"/>
    <property type="match status" value="1"/>
</dbReference>
<comment type="caution">
    <text evidence="6">The sequence shown here is derived from an EMBL/GenBank/DDBJ whole genome shotgun (WGS) entry which is preliminary data.</text>
</comment>
<comment type="similarity">
    <text evidence="1">Belongs to the ABC transporter superfamily.</text>
</comment>
<evidence type="ECO:0000256" key="1">
    <source>
        <dbReference type="ARBA" id="ARBA00005417"/>
    </source>
</evidence>
<evidence type="ECO:0000256" key="2">
    <source>
        <dbReference type="ARBA" id="ARBA00022448"/>
    </source>
</evidence>
<evidence type="ECO:0000256" key="4">
    <source>
        <dbReference type="ARBA" id="ARBA00022840"/>
    </source>
</evidence>
<dbReference type="GO" id="GO:0016887">
    <property type="term" value="F:ATP hydrolysis activity"/>
    <property type="evidence" value="ECO:0007669"/>
    <property type="project" value="InterPro"/>
</dbReference>
<organism evidence="6 7">
    <name type="scientific">miscellaneous Crenarchaeota group-1 archaeon SG8-32-1</name>
    <dbReference type="NCBI Taxonomy" id="1685124"/>
    <lineage>
        <taxon>Archaea</taxon>
        <taxon>Candidatus Bathyarchaeota</taxon>
        <taxon>MCG-1</taxon>
    </lineage>
</organism>
<protein>
    <submittedName>
        <fullName evidence="6">ABC transporter</fullName>
    </submittedName>
</protein>
<dbReference type="PANTHER" id="PTHR42711:SF5">
    <property type="entry name" value="ABC TRANSPORTER ATP-BINDING PROTEIN NATA"/>
    <property type="match status" value="1"/>
</dbReference>
<dbReference type="Proteomes" id="UP000037237">
    <property type="component" value="Unassembled WGS sequence"/>
</dbReference>
<dbReference type="AlphaFoldDB" id="A0A0M0BWL0"/>
<name>A0A0M0BWL0_9ARCH</name>
<reference evidence="6 7" key="1">
    <citation type="submission" date="2015-06" db="EMBL/GenBank/DDBJ databases">
        <title>New insights into the roles of widespread benthic archaea in carbon and nitrogen cycling.</title>
        <authorList>
            <person name="Lazar C.S."/>
            <person name="Baker B.J."/>
            <person name="Seitz K.W."/>
            <person name="Hyde A.S."/>
            <person name="Dick G.J."/>
            <person name="Hinrichs K.-U."/>
            <person name="Teske A.P."/>
        </authorList>
    </citation>
    <scope>NUCLEOTIDE SEQUENCE [LARGE SCALE GENOMIC DNA]</scope>
    <source>
        <strain evidence="6">SG8-32-1</strain>
    </source>
</reference>
<evidence type="ECO:0000256" key="3">
    <source>
        <dbReference type="ARBA" id="ARBA00022741"/>
    </source>
</evidence>
<evidence type="ECO:0000259" key="5">
    <source>
        <dbReference type="PROSITE" id="PS50893"/>
    </source>
</evidence>
<gene>
    <name evidence="6" type="ORF">AC477_02190</name>
</gene>
<feature type="domain" description="ABC transporter" evidence="5">
    <location>
        <begin position="1"/>
        <end position="161"/>
    </location>
</feature>
<evidence type="ECO:0000313" key="7">
    <source>
        <dbReference type="Proteomes" id="UP000037237"/>
    </source>
</evidence>
<dbReference type="PANTHER" id="PTHR42711">
    <property type="entry name" value="ABC TRANSPORTER ATP-BINDING PROTEIN"/>
    <property type="match status" value="1"/>
</dbReference>
<accession>A0A0M0BWL0</accession>
<evidence type="ECO:0000313" key="6">
    <source>
        <dbReference type="EMBL" id="KON32982.1"/>
    </source>
</evidence>
<keyword evidence="3" id="KW-0547">Nucleotide-binding</keyword>
<dbReference type="InterPro" id="IPR027417">
    <property type="entry name" value="P-loop_NTPase"/>
</dbReference>
<dbReference type="InterPro" id="IPR003439">
    <property type="entry name" value="ABC_transporter-like_ATP-bd"/>
</dbReference>
<dbReference type="PROSITE" id="PS00211">
    <property type="entry name" value="ABC_TRANSPORTER_1"/>
    <property type="match status" value="1"/>
</dbReference>